<dbReference type="Proteomes" id="UP000297839">
    <property type="component" value="Unassembled WGS sequence"/>
</dbReference>
<evidence type="ECO:0000256" key="3">
    <source>
        <dbReference type="ARBA" id="ARBA00023125"/>
    </source>
</evidence>
<organism evidence="6 7">
    <name type="scientific">Ramlibacter humi</name>
    <dbReference type="NCBI Taxonomy" id="2530451"/>
    <lineage>
        <taxon>Bacteria</taxon>
        <taxon>Pseudomonadati</taxon>
        <taxon>Pseudomonadota</taxon>
        <taxon>Betaproteobacteria</taxon>
        <taxon>Burkholderiales</taxon>
        <taxon>Comamonadaceae</taxon>
        <taxon>Ramlibacter</taxon>
    </lineage>
</organism>
<dbReference type="RefSeq" id="WP_135247612.1">
    <property type="nucleotide sequence ID" value="NZ_SMLK01000001.1"/>
</dbReference>
<dbReference type="InterPro" id="IPR005119">
    <property type="entry name" value="LysR_subst-bd"/>
</dbReference>
<dbReference type="GO" id="GO:0005829">
    <property type="term" value="C:cytosol"/>
    <property type="evidence" value="ECO:0007669"/>
    <property type="project" value="TreeGrafter"/>
</dbReference>
<dbReference type="SUPFAM" id="SSF46785">
    <property type="entry name" value="Winged helix' DNA-binding domain"/>
    <property type="match status" value="1"/>
</dbReference>
<dbReference type="Gene3D" id="3.40.190.290">
    <property type="match status" value="1"/>
</dbReference>
<dbReference type="InterPro" id="IPR036388">
    <property type="entry name" value="WH-like_DNA-bd_sf"/>
</dbReference>
<dbReference type="PANTHER" id="PTHR30419">
    <property type="entry name" value="HTH-TYPE TRANSCRIPTIONAL REGULATOR YBHD"/>
    <property type="match status" value="1"/>
</dbReference>
<evidence type="ECO:0000313" key="6">
    <source>
        <dbReference type="EMBL" id="TFZ07675.1"/>
    </source>
</evidence>
<evidence type="ECO:0000259" key="5">
    <source>
        <dbReference type="PROSITE" id="PS50931"/>
    </source>
</evidence>
<dbReference type="Pfam" id="PF03466">
    <property type="entry name" value="LysR_substrate"/>
    <property type="match status" value="1"/>
</dbReference>
<comment type="caution">
    <text evidence="6">The sequence shown here is derived from an EMBL/GenBank/DDBJ whole genome shotgun (WGS) entry which is preliminary data.</text>
</comment>
<evidence type="ECO:0000256" key="1">
    <source>
        <dbReference type="ARBA" id="ARBA00009437"/>
    </source>
</evidence>
<dbReference type="PANTHER" id="PTHR30419:SF2">
    <property type="entry name" value="LYSR FAMILY TRANSCRIPTIONAL REGULATOR"/>
    <property type="match status" value="1"/>
</dbReference>
<proteinExistence type="inferred from homology"/>
<keyword evidence="7" id="KW-1185">Reference proteome</keyword>
<accession>A0A4Z0CBX8</accession>
<dbReference type="PROSITE" id="PS50931">
    <property type="entry name" value="HTH_LYSR"/>
    <property type="match status" value="1"/>
</dbReference>
<gene>
    <name evidence="6" type="ORF">EZ216_00475</name>
</gene>
<name>A0A4Z0CBX8_9BURK</name>
<reference evidence="6 7" key="1">
    <citation type="submission" date="2019-03" db="EMBL/GenBank/DDBJ databases">
        <title>Ramlibacter sp. 18x22-1, whole genome shotgun sequence.</title>
        <authorList>
            <person name="Zhang X."/>
            <person name="Feng G."/>
            <person name="Zhu H."/>
        </authorList>
    </citation>
    <scope>NUCLEOTIDE SEQUENCE [LARGE SCALE GENOMIC DNA]</scope>
    <source>
        <strain evidence="6 7">18x22-1</strain>
    </source>
</reference>
<dbReference type="InterPro" id="IPR000847">
    <property type="entry name" value="LysR_HTH_N"/>
</dbReference>
<dbReference type="SUPFAM" id="SSF53850">
    <property type="entry name" value="Periplasmic binding protein-like II"/>
    <property type="match status" value="1"/>
</dbReference>
<feature type="domain" description="HTH lysR-type" evidence="5">
    <location>
        <begin position="3"/>
        <end position="60"/>
    </location>
</feature>
<evidence type="ECO:0000256" key="4">
    <source>
        <dbReference type="ARBA" id="ARBA00023163"/>
    </source>
</evidence>
<dbReference type="GO" id="GO:0003677">
    <property type="term" value="F:DNA binding"/>
    <property type="evidence" value="ECO:0007669"/>
    <property type="project" value="UniProtKB-KW"/>
</dbReference>
<dbReference type="AlphaFoldDB" id="A0A4Z0CBX8"/>
<comment type="similarity">
    <text evidence="1">Belongs to the LysR transcriptional regulatory family.</text>
</comment>
<dbReference type="OrthoDB" id="9785974at2"/>
<keyword evidence="4" id="KW-0804">Transcription</keyword>
<evidence type="ECO:0000313" key="7">
    <source>
        <dbReference type="Proteomes" id="UP000297839"/>
    </source>
</evidence>
<dbReference type="InterPro" id="IPR036390">
    <property type="entry name" value="WH_DNA-bd_sf"/>
</dbReference>
<sequence length="301" mass="31914">MRFDLTDLRVFLHAYESGSMTGAASRAHLTLAAVSARIRALEDDAQLPLLRRHARGVAATPAGETLARHARIVLQQVDQLRRELAPAAVADPDTTVLLGNSSALARPLAGLLAEALASHPGARVVVRESASEVTAQALRLGAAHLGIVSDAVDTEGLVAQPLGDDPLVLVVAASHRLAHESAVSFRRLLEQDWVGWSEPAALHTHLAMHAFRAGSAIRYRAAIPSVRGVLELVARGVGLTVLPAALLPPGAREGLAVRPLEEAWAQRRLLLCRGMAAETPAGRHLAEAVRSRWDALAADAR</sequence>
<keyword evidence="3" id="KW-0238">DNA-binding</keyword>
<protein>
    <submittedName>
        <fullName evidence="6">LysR family transcriptional regulator</fullName>
    </submittedName>
</protein>
<dbReference type="EMBL" id="SMLK01000001">
    <property type="protein sequence ID" value="TFZ07675.1"/>
    <property type="molecule type" value="Genomic_DNA"/>
</dbReference>
<dbReference type="FunFam" id="1.10.10.10:FF:000001">
    <property type="entry name" value="LysR family transcriptional regulator"/>
    <property type="match status" value="1"/>
</dbReference>
<evidence type="ECO:0000256" key="2">
    <source>
        <dbReference type="ARBA" id="ARBA00023015"/>
    </source>
</evidence>
<dbReference type="GO" id="GO:0003700">
    <property type="term" value="F:DNA-binding transcription factor activity"/>
    <property type="evidence" value="ECO:0007669"/>
    <property type="project" value="InterPro"/>
</dbReference>
<dbReference type="Pfam" id="PF00126">
    <property type="entry name" value="HTH_1"/>
    <property type="match status" value="1"/>
</dbReference>
<dbReference type="InterPro" id="IPR050950">
    <property type="entry name" value="HTH-type_LysR_regulators"/>
</dbReference>
<dbReference type="Gene3D" id="1.10.10.10">
    <property type="entry name" value="Winged helix-like DNA-binding domain superfamily/Winged helix DNA-binding domain"/>
    <property type="match status" value="1"/>
</dbReference>
<keyword evidence="2" id="KW-0805">Transcription regulation</keyword>